<dbReference type="Gene3D" id="1.10.443.10">
    <property type="entry name" value="Intergrase catalytic core"/>
    <property type="match status" value="1"/>
</dbReference>
<dbReference type="CDD" id="cd01192">
    <property type="entry name" value="INT_C_like_3"/>
    <property type="match status" value="1"/>
</dbReference>
<reference evidence="3 4" key="1">
    <citation type="journal article" date="2015" name="Genome Announc.">
        <title>Expanding the biotechnology potential of lactobacilli through comparative genomics of 213 strains and associated genera.</title>
        <authorList>
            <person name="Sun Z."/>
            <person name="Harris H.M."/>
            <person name="McCann A."/>
            <person name="Guo C."/>
            <person name="Argimon S."/>
            <person name="Zhang W."/>
            <person name="Yang X."/>
            <person name="Jeffery I.B."/>
            <person name="Cooney J.C."/>
            <person name="Kagawa T.F."/>
            <person name="Liu W."/>
            <person name="Song Y."/>
            <person name="Salvetti E."/>
            <person name="Wrobel A."/>
            <person name="Rasinkangas P."/>
            <person name="Parkhill J."/>
            <person name="Rea M.C."/>
            <person name="O'Sullivan O."/>
            <person name="Ritari J."/>
            <person name="Douillard F.P."/>
            <person name="Paul Ross R."/>
            <person name="Yang R."/>
            <person name="Briner A.E."/>
            <person name="Felis G.E."/>
            <person name="de Vos W.M."/>
            <person name="Barrangou R."/>
            <person name="Klaenhammer T.R."/>
            <person name="Caufield P.W."/>
            <person name="Cui Y."/>
            <person name="Zhang H."/>
            <person name="O'Toole P.W."/>
        </authorList>
    </citation>
    <scope>NUCLEOTIDE SEQUENCE [LARGE SCALE GENOMIC DNA]</scope>
    <source>
        <strain evidence="3 4">DSM 15833</strain>
    </source>
</reference>
<accession>A0A0R1TW78</accession>
<evidence type="ECO:0000259" key="2">
    <source>
        <dbReference type="PROSITE" id="PS51898"/>
    </source>
</evidence>
<name>A0A0R1TW78_9LACO</name>
<comment type="caution">
    <text evidence="3">The sequence shown here is derived from an EMBL/GenBank/DDBJ whole genome shotgun (WGS) entry which is preliminary data.</text>
</comment>
<proteinExistence type="predicted"/>
<dbReference type="OrthoDB" id="9788852at2"/>
<sequence>MVKTKENRYIPKNKQNGQVKGHKKIWVENVKYLTKAEYQELIAAMRQYSRPHLVKRNVLLTAIALNNGLRASDVVTLRVGHVLNKTRVKIIEQKTGKTKQLFWNNCQTEIQDYLQSYDYQDENDFLFPGNQNGHYSVHGFYQMVVRIARKTGNEQLAAKIGTHSFRKTFGRQLYQNGTDVEIISQLFNHSSQRVTRHYLGIEQEDLDKVVENFNFNL</sequence>
<dbReference type="InterPro" id="IPR002104">
    <property type="entry name" value="Integrase_catalytic"/>
</dbReference>
<dbReference type="PANTHER" id="PTHR30349:SF82">
    <property type="entry name" value="INTEGRASE_RECOMBINASE YOEC-RELATED"/>
    <property type="match status" value="1"/>
</dbReference>
<dbReference type="PROSITE" id="PS51898">
    <property type="entry name" value="TYR_RECOMBINASE"/>
    <property type="match status" value="1"/>
</dbReference>
<dbReference type="STRING" id="1423740.FC36_GL000334"/>
<dbReference type="PANTHER" id="PTHR30349">
    <property type="entry name" value="PHAGE INTEGRASE-RELATED"/>
    <property type="match status" value="1"/>
</dbReference>
<evidence type="ECO:0000313" key="3">
    <source>
        <dbReference type="EMBL" id="KRL83290.1"/>
    </source>
</evidence>
<dbReference type="Proteomes" id="UP000051048">
    <property type="component" value="Unassembled WGS sequence"/>
</dbReference>
<dbReference type="Pfam" id="PF00589">
    <property type="entry name" value="Phage_integrase"/>
    <property type="match status" value="1"/>
</dbReference>
<dbReference type="InterPro" id="IPR013762">
    <property type="entry name" value="Integrase-like_cat_sf"/>
</dbReference>
<keyword evidence="1" id="KW-0233">DNA recombination</keyword>
<dbReference type="GO" id="GO:0015074">
    <property type="term" value="P:DNA integration"/>
    <property type="evidence" value="ECO:0007669"/>
    <property type="project" value="InterPro"/>
</dbReference>
<evidence type="ECO:0000256" key="1">
    <source>
        <dbReference type="ARBA" id="ARBA00023172"/>
    </source>
</evidence>
<dbReference type="GO" id="GO:0003677">
    <property type="term" value="F:DNA binding"/>
    <property type="evidence" value="ECO:0007669"/>
    <property type="project" value="InterPro"/>
</dbReference>
<dbReference type="SUPFAM" id="SSF56349">
    <property type="entry name" value="DNA breaking-rejoining enzymes"/>
    <property type="match status" value="1"/>
</dbReference>
<dbReference type="AlphaFoldDB" id="A0A0R1TW78"/>
<dbReference type="InterPro" id="IPR011010">
    <property type="entry name" value="DNA_brk_join_enz"/>
</dbReference>
<gene>
    <name evidence="3" type="ORF">FC36_GL000334</name>
</gene>
<dbReference type="PATRIC" id="fig|1423740.3.peg.359"/>
<dbReference type="GO" id="GO:0006310">
    <property type="term" value="P:DNA recombination"/>
    <property type="evidence" value="ECO:0007669"/>
    <property type="project" value="UniProtKB-KW"/>
</dbReference>
<dbReference type="InterPro" id="IPR050090">
    <property type="entry name" value="Tyrosine_recombinase_XerCD"/>
</dbReference>
<dbReference type="EMBL" id="AZFH01000011">
    <property type="protein sequence ID" value="KRL83290.1"/>
    <property type="molecule type" value="Genomic_DNA"/>
</dbReference>
<evidence type="ECO:0000313" key="4">
    <source>
        <dbReference type="Proteomes" id="UP000051048"/>
    </source>
</evidence>
<protein>
    <recommendedName>
        <fullName evidence="2">Tyr recombinase domain-containing protein</fullName>
    </recommendedName>
</protein>
<feature type="domain" description="Tyr recombinase" evidence="2">
    <location>
        <begin position="28"/>
        <end position="211"/>
    </location>
</feature>
<dbReference type="RefSeq" id="WP_023860303.1">
    <property type="nucleotide sequence ID" value="NZ_AZFH01000011.1"/>
</dbReference>
<organism evidence="3 4">
    <name type="scientific">Ligilactobacillus equi DSM 15833 = JCM 10991</name>
    <dbReference type="NCBI Taxonomy" id="1423740"/>
    <lineage>
        <taxon>Bacteria</taxon>
        <taxon>Bacillati</taxon>
        <taxon>Bacillota</taxon>
        <taxon>Bacilli</taxon>
        <taxon>Lactobacillales</taxon>
        <taxon>Lactobacillaceae</taxon>
        <taxon>Ligilactobacillus</taxon>
    </lineage>
</organism>